<feature type="domain" description="Outer membrane protein beta-barrel" evidence="2">
    <location>
        <begin position="292"/>
        <end position="670"/>
    </location>
</feature>
<dbReference type="EMBL" id="CP072361">
    <property type="protein sequence ID" value="QUB76095.1"/>
    <property type="molecule type" value="Genomic_DNA"/>
</dbReference>
<dbReference type="SUPFAM" id="SSF56935">
    <property type="entry name" value="Porins"/>
    <property type="match status" value="1"/>
</dbReference>
<dbReference type="Pfam" id="PF14905">
    <property type="entry name" value="OMP_b-brl_3"/>
    <property type="match status" value="1"/>
</dbReference>
<name>A0ABX7XRQ5_9BACT</name>
<accession>A0ABX7XRQ5</accession>
<keyword evidence="1" id="KW-0732">Signal</keyword>
<evidence type="ECO:0000313" key="3">
    <source>
        <dbReference type="EMBL" id="QUB76095.1"/>
    </source>
</evidence>
<evidence type="ECO:0000259" key="2">
    <source>
        <dbReference type="Pfam" id="PF14905"/>
    </source>
</evidence>
<evidence type="ECO:0000256" key="1">
    <source>
        <dbReference type="SAM" id="SignalP"/>
    </source>
</evidence>
<reference evidence="3 4" key="1">
    <citation type="submission" date="2021-03" db="EMBL/GenBank/DDBJ databases">
        <title>Human Oral Microbial Genomes.</title>
        <authorList>
            <person name="Johnston C.D."/>
            <person name="Chen T."/>
            <person name="Dewhirst F.E."/>
        </authorList>
    </citation>
    <scope>NUCLEOTIDE SEQUENCE [LARGE SCALE GENOMIC DNA]</scope>
    <source>
        <strain evidence="3 4">F0054</strain>
    </source>
</reference>
<proteinExistence type="predicted"/>
<feature type="signal peptide" evidence="1">
    <location>
        <begin position="1"/>
        <end position="21"/>
    </location>
</feature>
<dbReference type="Proteomes" id="UP000682195">
    <property type="component" value="Chromosome 1"/>
</dbReference>
<protein>
    <submittedName>
        <fullName evidence="3">Outer membrane beta-barrel protein</fullName>
    </submittedName>
</protein>
<evidence type="ECO:0000313" key="4">
    <source>
        <dbReference type="Proteomes" id="UP000682195"/>
    </source>
</evidence>
<keyword evidence="4" id="KW-1185">Reference proteome</keyword>
<organism evidence="3 4">
    <name type="scientific">Prevotella melaninogenica</name>
    <dbReference type="NCBI Taxonomy" id="28132"/>
    <lineage>
        <taxon>Bacteria</taxon>
        <taxon>Pseudomonadati</taxon>
        <taxon>Bacteroidota</taxon>
        <taxon>Bacteroidia</taxon>
        <taxon>Bacteroidales</taxon>
        <taxon>Prevotellaceae</taxon>
        <taxon>Prevotella</taxon>
    </lineage>
</organism>
<dbReference type="InterPro" id="IPR041700">
    <property type="entry name" value="OMP_b-brl_3"/>
</dbReference>
<dbReference type="RefSeq" id="WP_050773468.1">
    <property type="nucleotide sequence ID" value="NZ_CP072361.1"/>
</dbReference>
<feature type="chain" id="PRO_5046366253" evidence="1">
    <location>
        <begin position="22"/>
        <end position="690"/>
    </location>
</feature>
<sequence>MNMKKSSTFFIMLLLALSAHAQIDNGSLMVDSIIRTLPEVMVKGQRPIVKTDGTKLIYNISKLIENKGIDNAYDAIRLLPAVNDHNGVLSLSGKSVTVMLNGKKLTIDADQLNTLLKSIPADQIKSTEVIYTAPAKYLVRGAVINILLNHAHNNIQGNIITSYNQSHYAKFNDQIVLNYNKGKFSANLIYKFDKGKRFSKEREEAIHQLSDGNIYNINTKSSLLSKYTENSIRFGIDYNWSDYHYLSFAYNGSFKRLNGENNISGNIESKIFNKTESTLHNFSLSYALPCGLSLATEYTYYNLPSSQLLNSTLPNRILNFSSEERQKINRVEFDVVKNNQLSEALSLNFGAYYTLSRDHSNQYYSSTGNNTENFPVNDSFLANEDIVNIFVGTDYNISKMFTINLSLAAEYYHNPSWNKWCMYPSVIMTYAPKSPHFVQLGFSSQSVFPNYWEVKNFTDYTNGGYDLIVGNPALKPSREYNINLLYLFRKKYNLNVWYNYVDDYFKQIPYQMPDELKVIYKSLNFNYQQQLGFQLSAPLNIGTKYSSNFDIMIAWQKEKCTQFYDIPFNRNKLWARFNLRNTFIVIPNKLFVNLNGVIRTKAIQAIYDLPASGSVDANVVYQFWQKKCMLKIYCNDIFETSSINPEIHYRNQKLKMDFTAFRNWGITFSYKFGSFTHKDYDEVDTSRFKK</sequence>
<gene>
    <name evidence="3" type="ORF">J5A58_03730</name>
</gene>